<dbReference type="GO" id="GO:0016841">
    <property type="term" value="F:ammonia-lyase activity"/>
    <property type="evidence" value="ECO:0007669"/>
    <property type="project" value="InterPro"/>
</dbReference>
<comment type="caution">
    <text evidence="3">The sequence shown here is derived from an EMBL/GenBank/DDBJ whole genome shotgun (WGS) entry which is preliminary data.</text>
</comment>
<dbReference type="PANTHER" id="PTHR10362">
    <property type="entry name" value="HISTIDINE AMMONIA-LYASE"/>
    <property type="match status" value="1"/>
</dbReference>
<evidence type="ECO:0000313" key="4">
    <source>
        <dbReference type="Proteomes" id="UP001201980"/>
    </source>
</evidence>
<dbReference type="EMBL" id="JAKWBI020000013">
    <property type="protein sequence ID" value="KAJ2906508.1"/>
    <property type="molecule type" value="Genomic_DNA"/>
</dbReference>
<dbReference type="Proteomes" id="UP001201980">
    <property type="component" value="Unassembled WGS sequence"/>
</dbReference>
<proteinExistence type="inferred from homology"/>
<evidence type="ECO:0000256" key="1">
    <source>
        <dbReference type="ARBA" id="ARBA00007238"/>
    </source>
</evidence>
<dbReference type="NCBIfam" id="TIGR01226">
    <property type="entry name" value="phe_am_lyase"/>
    <property type="match status" value="1"/>
</dbReference>
<dbReference type="InterPro" id="IPR023144">
    <property type="entry name" value="Phe_NH3-lyase_shielding_dom_sf"/>
</dbReference>
<dbReference type="PROSITE" id="PS00488">
    <property type="entry name" value="PAL_HISTIDASE"/>
    <property type="match status" value="1"/>
</dbReference>
<dbReference type="CDD" id="cd00332">
    <property type="entry name" value="PAL-HAL"/>
    <property type="match status" value="1"/>
</dbReference>
<dbReference type="InterPro" id="IPR024083">
    <property type="entry name" value="Fumarase/histidase_N"/>
</dbReference>
<keyword evidence="4" id="KW-1185">Reference proteome</keyword>
<dbReference type="GO" id="GO:0006559">
    <property type="term" value="P:L-phenylalanine catabolic process"/>
    <property type="evidence" value="ECO:0007669"/>
    <property type="project" value="InterPro"/>
</dbReference>
<dbReference type="InterPro" id="IPR005922">
    <property type="entry name" value="Phe_NH3-lyase"/>
</dbReference>
<dbReference type="Pfam" id="PF00221">
    <property type="entry name" value="Lyase_aromatic"/>
    <property type="match status" value="1"/>
</dbReference>
<reference evidence="3" key="1">
    <citation type="submission" date="2022-07" db="EMBL/GenBank/DDBJ databases">
        <title>Draft genome sequence of Zalerion maritima ATCC 34329, a (micro)plastics degrading marine fungus.</title>
        <authorList>
            <person name="Paco A."/>
            <person name="Goncalves M.F.M."/>
            <person name="Rocha-Santos T.A.P."/>
            <person name="Alves A."/>
        </authorList>
    </citation>
    <scope>NUCLEOTIDE SEQUENCE</scope>
    <source>
        <strain evidence="3">ATCC 34329</strain>
    </source>
</reference>
<comment type="similarity">
    <text evidence="1 2">Belongs to the PAL/histidase family.</text>
</comment>
<protein>
    <submittedName>
        <fullName evidence="3">Phenylalanine ammonia-lyase</fullName>
    </submittedName>
</protein>
<dbReference type="Gene3D" id="1.10.275.10">
    <property type="entry name" value="Fumarase/aspartase (N-terminal domain)"/>
    <property type="match status" value="1"/>
</dbReference>
<gene>
    <name evidence="3" type="ORF">MKZ38_001489</name>
</gene>
<dbReference type="InterPro" id="IPR022313">
    <property type="entry name" value="Phe/His_NH3-lyase_AS"/>
</dbReference>
<organism evidence="3 4">
    <name type="scientific">Zalerion maritima</name>
    <dbReference type="NCBI Taxonomy" id="339359"/>
    <lineage>
        <taxon>Eukaryota</taxon>
        <taxon>Fungi</taxon>
        <taxon>Dikarya</taxon>
        <taxon>Ascomycota</taxon>
        <taxon>Pezizomycotina</taxon>
        <taxon>Sordariomycetes</taxon>
        <taxon>Lulworthiomycetidae</taxon>
        <taxon>Lulworthiales</taxon>
        <taxon>Lulworthiaceae</taxon>
        <taxon>Zalerion</taxon>
    </lineage>
</organism>
<dbReference type="Gene3D" id="1.20.200.10">
    <property type="entry name" value="Fumarase/aspartase (Central domain)"/>
    <property type="match status" value="1"/>
</dbReference>
<dbReference type="AlphaFoldDB" id="A0AAD5RXW5"/>
<dbReference type="SUPFAM" id="SSF48557">
    <property type="entry name" value="L-aspartase-like"/>
    <property type="match status" value="1"/>
</dbReference>
<accession>A0AAD5RXW5</accession>
<dbReference type="InterPro" id="IPR008948">
    <property type="entry name" value="L-Aspartase-like"/>
</dbReference>
<evidence type="ECO:0000256" key="2">
    <source>
        <dbReference type="RuleBase" id="RU003954"/>
    </source>
</evidence>
<name>A0AAD5RXW5_9PEZI</name>
<sequence>MASQQPNGSNMPSTSTCSLESHTAITFKTWLGVFACSKKREPFTMDGSNLTISRLVAIALHGAAVTVPEGNSGVLEKMEASVQFLSRRLQDGWTIYGVNTGVGGSADARTGEYDGLQIALLQHLQSAFIPEADLSTTKRAGVVSNVLPSAWSKASLAVRANQCLRGHSGIRIETVKSLTNLLSAGITPLIPKRGSISASGDLMPLSYIAGTITGNSSVPCEVEVNGDVTIMRADIALKTKGLEPIQLQQKEALALVNGTAPSAAAAAINVFHANQIATLAQLLTTFTAECLAGNVEWASEFIHQVHPQLGQSECAKNMRSFLGGSKLATGINPDDRARTRSGLCQDRYSTRTAPQWLGPYLEDLAAASKQVKTELNSTSDNPLVQVSSDGSEGDILHGGNFQATAVTSAMDKARQAMIMIGRLLFSQCTELINPMLNNNLPTNLVADCPSMSFTMKGIDVNMTAYMSELASLASPIPVFPAEMQNQGVNSMALLSTRKTAEAIEVLSMMIASHIFVLCQAADLRAFQEDIKSRFSLEQEVMTLFGVDAETGQKLKIYLEPIVWAKWQSLNTASHSDRAQEMQDAVCGKVWRFLHKEKSAALDDIDHRMVQKGVQKIAQDYEKLSGQVQDAWLAVEARCGRLPTATYLASGSGHLYRFIREHLKVPFHRGVIYDPLDPTQIATCENKQTIGTWATLIYESLINGSLMDYLMPNAVFDLPTVGAHSDCPPQLSRVPESELKQKDEQVVKLLEKAMMKLSEQEK</sequence>
<dbReference type="InterPro" id="IPR001106">
    <property type="entry name" value="Aromatic_Lyase"/>
</dbReference>
<dbReference type="Gene3D" id="1.10.274.20">
    <property type="entry name" value="Phenylalanine ammonia-lyase 1, domain 3"/>
    <property type="match status" value="1"/>
</dbReference>
<evidence type="ECO:0000313" key="3">
    <source>
        <dbReference type="EMBL" id="KAJ2906508.1"/>
    </source>
</evidence>
<keyword evidence="2" id="KW-0456">Lyase</keyword>
<dbReference type="GO" id="GO:0005737">
    <property type="term" value="C:cytoplasm"/>
    <property type="evidence" value="ECO:0007669"/>
    <property type="project" value="InterPro"/>
</dbReference>